<protein>
    <submittedName>
        <fullName evidence="1">Uncharacterized protein</fullName>
    </submittedName>
</protein>
<sequence>MGSESIEAVTISKSSSSSREKFFPPGFRFHPTDEELVLYYLKRKICGRSLKLNIIGEVDVYKWDPEELPGQSKWNTGDRQWFFFTPRDRKYPSGGRSNRATMHGYWKATGKDRIIKCNSRSVGIKKTLVYYQGRAASGQRTDWVMHEYTLDEEELKRCKYAKEYFALYKVFKKSGPGPKNGEQYGAPFVEEEWAADYDYLEGDALLVQTISNLVNEPKLKRGITVEPDIVPVPPLAQINPIDGEKESQNTLLVCSLSQVDIVDKSIAMGQSQKLLDVQPGSDLARSANKPSEITSVEELQPLVVDDDFLEMDDLITPEPAFRNSEPLLLDNLQFADFDGFCEFDFYNDSTAINWDQRIQQPCYNSNLDYGMENSGVHSYSNAIGSEVMNTEFQMGSDDFIGAQATDVASSAPSGVLTDGKSGNPNSGVNQCGEGDGTESWFSSALWAFVESVPSSPASALESSALVNKAFERMPSFSRISNANATAKRVERSSRSIRGIAFISVFGVLFAILCVFLGTSIKLLGRCIL</sequence>
<organism evidence="1 2">
    <name type="scientific">Arctium lappa</name>
    <name type="common">Greater burdock</name>
    <name type="synonym">Lappa major</name>
    <dbReference type="NCBI Taxonomy" id="4217"/>
    <lineage>
        <taxon>Eukaryota</taxon>
        <taxon>Viridiplantae</taxon>
        <taxon>Streptophyta</taxon>
        <taxon>Embryophyta</taxon>
        <taxon>Tracheophyta</taxon>
        <taxon>Spermatophyta</taxon>
        <taxon>Magnoliopsida</taxon>
        <taxon>eudicotyledons</taxon>
        <taxon>Gunneridae</taxon>
        <taxon>Pentapetalae</taxon>
        <taxon>asterids</taxon>
        <taxon>campanulids</taxon>
        <taxon>Asterales</taxon>
        <taxon>Asteraceae</taxon>
        <taxon>Carduoideae</taxon>
        <taxon>Cardueae</taxon>
        <taxon>Arctiinae</taxon>
        <taxon>Arctium</taxon>
    </lineage>
</organism>
<dbReference type="EMBL" id="CM042048">
    <property type="protein sequence ID" value="KAI3757437.1"/>
    <property type="molecule type" value="Genomic_DNA"/>
</dbReference>
<evidence type="ECO:0000313" key="1">
    <source>
        <dbReference type="EMBL" id="KAI3757437.1"/>
    </source>
</evidence>
<keyword evidence="2" id="KW-1185">Reference proteome</keyword>
<evidence type="ECO:0000313" key="2">
    <source>
        <dbReference type="Proteomes" id="UP001055879"/>
    </source>
</evidence>
<accession>A0ACB9EG64</accession>
<reference evidence="2" key="1">
    <citation type="journal article" date="2022" name="Mol. Ecol. Resour.">
        <title>The genomes of chicory, endive, great burdock and yacon provide insights into Asteraceae palaeo-polyploidization history and plant inulin production.</title>
        <authorList>
            <person name="Fan W."/>
            <person name="Wang S."/>
            <person name="Wang H."/>
            <person name="Wang A."/>
            <person name="Jiang F."/>
            <person name="Liu H."/>
            <person name="Zhao H."/>
            <person name="Xu D."/>
            <person name="Zhang Y."/>
        </authorList>
    </citation>
    <scope>NUCLEOTIDE SEQUENCE [LARGE SCALE GENOMIC DNA]</scope>
    <source>
        <strain evidence="2">cv. Niubang</strain>
    </source>
</reference>
<comment type="caution">
    <text evidence="1">The sequence shown here is derived from an EMBL/GenBank/DDBJ whole genome shotgun (WGS) entry which is preliminary data.</text>
</comment>
<reference evidence="1 2" key="2">
    <citation type="journal article" date="2022" name="Mol. Ecol. Resour.">
        <title>The genomes of chicory, endive, great burdock and yacon provide insights into Asteraceae paleo-polyploidization history and plant inulin production.</title>
        <authorList>
            <person name="Fan W."/>
            <person name="Wang S."/>
            <person name="Wang H."/>
            <person name="Wang A."/>
            <person name="Jiang F."/>
            <person name="Liu H."/>
            <person name="Zhao H."/>
            <person name="Xu D."/>
            <person name="Zhang Y."/>
        </authorList>
    </citation>
    <scope>NUCLEOTIDE SEQUENCE [LARGE SCALE GENOMIC DNA]</scope>
    <source>
        <strain evidence="2">cv. Niubang</strain>
    </source>
</reference>
<gene>
    <name evidence="1" type="ORF">L6452_04974</name>
</gene>
<name>A0ACB9EG64_ARCLA</name>
<dbReference type="Proteomes" id="UP001055879">
    <property type="component" value="Linkage Group LG02"/>
</dbReference>
<proteinExistence type="predicted"/>